<dbReference type="Gene3D" id="3.40.50.1000">
    <property type="entry name" value="HAD superfamily/HAD-like"/>
    <property type="match status" value="1"/>
</dbReference>
<dbReference type="InterPro" id="IPR023198">
    <property type="entry name" value="PGP-like_dom2"/>
</dbReference>
<dbReference type="RefSeq" id="WP_301200781.1">
    <property type="nucleotide sequence ID" value="NZ_JAPDPI010000032.1"/>
</dbReference>
<dbReference type="SUPFAM" id="SSF56784">
    <property type="entry name" value="HAD-like"/>
    <property type="match status" value="1"/>
</dbReference>
<dbReference type="Gene3D" id="1.10.150.240">
    <property type="entry name" value="Putative phosphatase, domain 2"/>
    <property type="match status" value="1"/>
</dbReference>
<protein>
    <submittedName>
        <fullName evidence="2">HAD family hydrolase</fullName>
    </submittedName>
</protein>
<evidence type="ECO:0000313" key="3">
    <source>
        <dbReference type="Proteomes" id="UP001207408"/>
    </source>
</evidence>
<dbReference type="SFLD" id="SFLDG01129">
    <property type="entry name" value="C1.5:_HAD__Beta-PGM__Phosphata"/>
    <property type="match status" value="1"/>
</dbReference>
<proteinExistence type="predicted"/>
<organism evidence="2 3">
    <name type="scientific">Plebeiibacterium marinum</name>
    <dbReference type="NCBI Taxonomy" id="2992111"/>
    <lineage>
        <taxon>Bacteria</taxon>
        <taxon>Pseudomonadati</taxon>
        <taxon>Bacteroidota</taxon>
        <taxon>Bacteroidia</taxon>
        <taxon>Marinilabiliales</taxon>
        <taxon>Marinilabiliaceae</taxon>
        <taxon>Plebeiibacterium</taxon>
    </lineage>
</organism>
<dbReference type="SFLD" id="SFLDS00003">
    <property type="entry name" value="Haloacid_Dehalogenase"/>
    <property type="match status" value="1"/>
</dbReference>
<accession>A0AAE3MH14</accession>
<dbReference type="InterPro" id="IPR051540">
    <property type="entry name" value="S-2-haloacid_dehalogenase"/>
</dbReference>
<reference evidence="2" key="1">
    <citation type="submission" date="2022-10" db="EMBL/GenBank/DDBJ databases">
        <authorList>
            <person name="Yu W.X."/>
        </authorList>
    </citation>
    <scope>NUCLEOTIDE SEQUENCE</scope>
    <source>
        <strain evidence="2">D04</strain>
    </source>
</reference>
<evidence type="ECO:0000313" key="2">
    <source>
        <dbReference type="EMBL" id="MCW3806897.1"/>
    </source>
</evidence>
<evidence type="ECO:0000256" key="1">
    <source>
        <dbReference type="ARBA" id="ARBA00022801"/>
    </source>
</evidence>
<dbReference type="Proteomes" id="UP001207408">
    <property type="component" value="Unassembled WGS sequence"/>
</dbReference>
<dbReference type="PANTHER" id="PTHR43316:SF8">
    <property type="entry name" value="HAD FAMILY HYDROLASE"/>
    <property type="match status" value="1"/>
</dbReference>
<dbReference type="EMBL" id="JAPDPI010000032">
    <property type="protein sequence ID" value="MCW3806897.1"/>
    <property type="molecule type" value="Genomic_DNA"/>
</dbReference>
<dbReference type="GO" id="GO:0016787">
    <property type="term" value="F:hydrolase activity"/>
    <property type="evidence" value="ECO:0007669"/>
    <property type="project" value="UniProtKB-KW"/>
</dbReference>
<keyword evidence="3" id="KW-1185">Reference proteome</keyword>
<dbReference type="InterPro" id="IPR023214">
    <property type="entry name" value="HAD_sf"/>
</dbReference>
<gene>
    <name evidence="2" type="ORF">OM074_14765</name>
</gene>
<sequence>MEKKFKWIGFDADDTLWENEPYFREAERCFCELLKEYGSEEELVRSLLDTEIGNIEYYGYGIKGFILSLIETGLKVSDGELPQSVVNKLIDLGKELLCKPVVLLDGVEEVLISLVNAGYRLIVVTKGDLLDQQRKLQKSGLEKYFHHIEIVSEKNEDNYRKLLGHLDVDPKDFLMVGNSLKSDVMPVLGIGAYAVHVPFHTTWIHEHVDNVDQIHHYWEIEKIAEIHKILDV</sequence>
<keyword evidence="1 2" id="KW-0378">Hydrolase</keyword>
<dbReference type="AlphaFoldDB" id="A0AAE3MH14"/>
<comment type="caution">
    <text evidence="2">The sequence shown here is derived from an EMBL/GenBank/DDBJ whole genome shotgun (WGS) entry which is preliminary data.</text>
</comment>
<name>A0AAE3MH14_9BACT</name>
<dbReference type="InterPro" id="IPR036412">
    <property type="entry name" value="HAD-like_sf"/>
</dbReference>
<dbReference type="PANTHER" id="PTHR43316">
    <property type="entry name" value="HYDROLASE, HALOACID DELAHOGENASE-RELATED"/>
    <property type="match status" value="1"/>
</dbReference>
<dbReference type="Pfam" id="PF00702">
    <property type="entry name" value="Hydrolase"/>
    <property type="match status" value="1"/>
</dbReference>